<feature type="transmembrane region" description="Helical" evidence="5">
    <location>
        <begin position="6"/>
        <end position="32"/>
    </location>
</feature>
<dbReference type="EMBL" id="AYTS01000151">
    <property type="protein sequence ID" value="OOP55325.1"/>
    <property type="molecule type" value="Genomic_DNA"/>
</dbReference>
<feature type="transmembrane region" description="Helical" evidence="5">
    <location>
        <begin position="138"/>
        <end position="159"/>
    </location>
</feature>
<dbReference type="InterPro" id="IPR051533">
    <property type="entry name" value="WaaL-like"/>
</dbReference>
<keyword evidence="2 5" id="KW-0812">Transmembrane</keyword>
<reference evidence="7 8" key="1">
    <citation type="journal article" date="2017" name="Water Res.">
        <title>Discovery and metagenomic analysis of an anammox bacterial enrichment related to Candidatus "Brocadia caroliniensis" in a full-scale glycerol-fed nitritation-denitritation separate centrate treatment process.</title>
        <authorList>
            <person name="Park H."/>
            <person name="Brotto A.C."/>
            <person name="van Loosdrecht M.C."/>
            <person name="Chandran K."/>
        </authorList>
    </citation>
    <scope>NUCLEOTIDE SEQUENCE [LARGE SCALE GENOMIC DNA]</scope>
    <source>
        <strain evidence="7">26THWARD</strain>
    </source>
</reference>
<keyword evidence="4 5" id="KW-0472">Membrane</keyword>
<accession>A0A1V4AQD3</accession>
<evidence type="ECO:0000313" key="8">
    <source>
        <dbReference type="Proteomes" id="UP000189681"/>
    </source>
</evidence>
<proteinExistence type="predicted"/>
<dbReference type="GO" id="GO:0016020">
    <property type="term" value="C:membrane"/>
    <property type="evidence" value="ECO:0007669"/>
    <property type="project" value="UniProtKB-SubCell"/>
</dbReference>
<evidence type="ECO:0000259" key="6">
    <source>
        <dbReference type="Pfam" id="PF04932"/>
    </source>
</evidence>
<dbReference type="Proteomes" id="UP000189681">
    <property type="component" value="Unassembled WGS sequence"/>
</dbReference>
<dbReference type="PANTHER" id="PTHR37422:SF13">
    <property type="entry name" value="LIPOPOLYSACCHARIDE BIOSYNTHESIS PROTEIN PA4999-RELATED"/>
    <property type="match status" value="1"/>
</dbReference>
<organism evidence="7 8">
    <name type="scientific">Candidatus Brocadia carolinensis</name>
    <dbReference type="NCBI Taxonomy" id="1004156"/>
    <lineage>
        <taxon>Bacteria</taxon>
        <taxon>Pseudomonadati</taxon>
        <taxon>Planctomycetota</taxon>
        <taxon>Candidatus Brocadiia</taxon>
        <taxon>Candidatus Brocadiales</taxon>
        <taxon>Candidatus Brocadiaceae</taxon>
        <taxon>Candidatus Brocadia</taxon>
    </lineage>
</organism>
<feature type="domain" description="O-antigen ligase-related" evidence="6">
    <location>
        <begin position="5"/>
        <end position="148"/>
    </location>
</feature>
<evidence type="ECO:0000256" key="2">
    <source>
        <dbReference type="ARBA" id="ARBA00022692"/>
    </source>
</evidence>
<feature type="transmembrane region" description="Helical" evidence="5">
    <location>
        <begin position="166"/>
        <end position="183"/>
    </location>
</feature>
<dbReference type="AlphaFoldDB" id="A0A1V4AQD3"/>
<feature type="transmembrane region" description="Helical" evidence="5">
    <location>
        <begin position="39"/>
        <end position="63"/>
    </location>
</feature>
<gene>
    <name evidence="7" type="ORF">AYP45_15355</name>
</gene>
<keyword evidence="3 5" id="KW-1133">Transmembrane helix</keyword>
<feature type="transmembrane region" description="Helical" evidence="5">
    <location>
        <begin position="189"/>
        <end position="210"/>
    </location>
</feature>
<sequence>MWEFFLIGIFLTFHRMSWIITSLTIAGYYLLCASKREKIFAIGGIMVLSLIMVFIVSLMSTVLNINSDFVSERLFSDTISGRTTIYEVAFHRMQNAWLFGVGSVRTNVYYADILRSGEVWAATGETGGIHNLFLNMGYFYGLPVVFSFCIFLISATIFFAKKMHRFGSFYFVPTATIGMFILANLSNWFYLNMQFPLLLSIILGISIAVYQKRLNIHEIVVFKKKRRSLIDQYMHMNFLPTKDQSRYFHSTLQQFLE</sequence>
<protein>
    <recommendedName>
        <fullName evidence="6">O-antigen ligase-related domain-containing protein</fullName>
    </recommendedName>
</protein>
<evidence type="ECO:0000256" key="5">
    <source>
        <dbReference type="SAM" id="Phobius"/>
    </source>
</evidence>
<comment type="subcellular location">
    <subcellularLocation>
        <location evidence="1">Membrane</location>
        <topology evidence="1">Multi-pass membrane protein</topology>
    </subcellularLocation>
</comment>
<evidence type="ECO:0000256" key="4">
    <source>
        <dbReference type="ARBA" id="ARBA00023136"/>
    </source>
</evidence>
<dbReference type="PANTHER" id="PTHR37422">
    <property type="entry name" value="TEICHURONIC ACID BIOSYNTHESIS PROTEIN TUAE"/>
    <property type="match status" value="1"/>
</dbReference>
<evidence type="ECO:0000256" key="3">
    <source>
        <dbReference type="ARBA" id="ARBA00022989"/>
    </source>
</evidence>
<dbReference type="Pfam" id="PF04932">
    <property type="entry name" value="Wzy_C"/>
    <property type="match status" value="1"/>
</dbReference>
<comment type="caution">
    <text evidence="7">The sequence shown here is derived from an EMBL/GenBank/DDBJ whole genome shotgun (WGS) entry which is preliminary data.</text>
</comment>
<dbReference type="InterPro" id="IPR007016">
    <property type="entry name" value="O-antigen_ligase-rel_domated"/>
</dbReference>
<evidence type="ECO:0000256" key="1">
    <source>
        <dbReference type="ARBA" id="ARBA00004141"/>
    </source>
</evidence>
<evidence type="ECO:0000313" key="7">
    <source>
        <dbReference type="EMBL" id="OOP55325.1"/>
    </source>
</evidence>
<name>A0A1V4AQD3_9BACT</name>